<evidence type="ECO:0000313" key="6">
    <source>
        <dbReference type="EMBL" id="GFR00829.1"/>
    </source>
</evidence>
<dbReference type="FunFam" id="6.10.250.3260:FF:000001">
    <property type="entry name" value="60S ribosomal protein L21"/>
    <property type="match status" value="1"/>
</dbReference>
<dbReference type="SUPFAM" id="SSF50104">
    <property type="entry name" value="Translation proteins SH3-like domain"/>
    <property type="match status" value="1"/>
</dbReference>
<keyword evidence="2 6" id="KW-0689">Ribosomal protein</keyword>
<keyword evidence="3" id="KW-0687">Ribonucleoprotein</keyword>
<dbReference type="PANTHER" id="PTHR20981">
    <property type="entry name" value="60S RIBOSOMAL PROTEIN L21"/>
    <property type="match status" value="1"/>
</dbReference>
<dbReference type="FunFam" id="2.30.30.70:FF:000001">
    <property type="entry name" value="60S ribosomal protein L21"/>
    <property type="match status" value="1"/>
</dbReference>
<protein>
    <recommendedName>
        <fullName evidence="4">Large ribosomal subunit protein eL21</fullName>
    </recommendedName>
    <alternativeName>
        <fullName evidence="5">60S ribosomal protein L21</fullName>
    </alternativeName>
</protein>
<dbReference type="GO" id="GO:1990904">
    <property type="term" value="C:ribonucleoprotein complex"/>
    <property type="evidence" value="ECO:0007669"/>
    <property type="project" value="UniProtKB-KW"/>
</dbReference>
<dbReference type="EMBL" id="BMAO01005344">
    <property type="protein sequence ID" value="GFR00829.1"/>
    <property type="molecule type" value="Genomic_DNA"/>
</dbReference>
<gene>
    <name evidence="6" type="primary">RPL21</name>
    <name evidence="6" type="ORF">TNCT_560461</name>
</gene>
<organism evidence="6 7">
    <name type="scientific">Trichonephila clavata</name>
    <name type="common">Joro spider</name>
    <name type="synonym">Nephila clavata</name>
    <dbReference type="NCBI Taxonomy" id="2740835"/>
    <lineage>
        <taxon>Eukaryota</taxon>
        <taxon>Metazoa</taxon>
        <taxon>Ecdysozoa</taxon>
        <taxon>Arthropoda</taxon>
        <taxon>Chelicerata</taxon>
        <taxon>Arachnida</taxon>
        <taxon>Araneae</taxon>
        <taxon>Araneomorphae</taxon>
        <taxon>Entelegynae</taxon>
        <taxon>Araneoidea</taxon>
        <taxon>Nephilidae</taxon>
        <taxon>Trichonephila</taxon>
    </lineage>
</organism>
<accession>A0A8X6HD57</accession>
<comment type="similarity">
    <text evidence="1">Belongs to the eukaryotic ribosomal protein eL21 family.</text>
</comment>
<evidence type="ECO:0000256" key="3">
    <source>
        <dbReference type="ARBA" id="ARBA00023274"/>
    </source>
</evidence>
<dbReference type="InterPro" id="IPR018259">
    <property type="entry name" value="Ribosomal_eL21_CS"/>
</dbReference>
<sequence length="173" mass="20059">MFAQAQQSRCELRTTLLVQESTSLATENVVLLERHGTEHLSTYLKVYKRGDYVVIKGNGAFQKGMPFKYYHGKTGKIFNVTPRAVGVIVNKRVRQRIIPKRINVRIQHVKHSKCRDDFVKRVKENERLKKEAKASGIKVNLKRQPKQPLEAHFVSTKNNEPQYLEPIPYEFIA</sequence>
<reference evidence="6" key="1">
    <citation type="submission" date="2020-07" db="EMBL/GenBank/DDBJ databases">
        <title>Multicomponent nature underlies the extraordinary mechanical properties of spider dragline silk.</title>
        <authorList>
            <person name="Kono N."/>
            <person name="Nakamura H."/>
            <person name="Mori M."/>
            <person name="Yoshida Y."/>
            <person name="Ohtoshi R."/>
            <person name="Malay A.D."/>
            <person name="Moran D.A.P."/>
            <person name="Tomita M."/>
            <person name="Numata K."/>
            <person name="Arakawa K."/>
        </authorList>
    </citation>
    <scope>NUCLEOTIDE SEQUENCE</scope>
</reference>
<evidence type="ECO:0000256" key="4">
    <source>
        <dbReference type="ARBA" id="ARBA00035219"/>
    </source>
</evidence>
<keyword evidence="7" id="KW-1185">Reference proteome</keyword>
<dbReference type="PROSITE" id="PS01171">
    <property type="entry name" value="RIBOSOMAL_L21E"/>
    <property type="match status" value="1"/>
</dbReference>
<comment type="caution">
    <text evidence="6">The sequence shown here is derived from an EMBL/GenBank/DDBJ whole genome shotgun (WGS) entry which is preliminary data.</text>
</comment>
<name>A0A8X6HD57_TRICU</name>
<dbReference type="Proteomes" id="UP000887116">
    <property type="component" value="Unassembled WGS sequence"/>
</dbReference>
<dbReference type="GO" id="GO:0005840">
    <property type="term" value="C:ribosome"/>
    <property type="evidence" value="ECO:0007669"/>
    <property type="project" value="UniProtKB-KW"/>
</dbReference>
<dbReference type="InterPro" id="IPR001147">
    <property type="entry name" value="Ribosomal_eL21"/>
</dbReference>
<dbReference type="OrthoDB" id="1539250at2759"/>
<dbReference type="Pfam" id="PF01157">
    <property type="entry name" value="Ribosomal_L21e"/>
    <property type="match status" value="1"/>
</dbReference>
<dbReference type="AlphaFoldDB" id="A0A8X6HD57"/>
<evidence type="ECO:0000256" key="1">
    <source>
        <dbReference type="ARBA" id="ARBA00008427"/>
    </source>
</evidence>
<evidence type="ECO:0000313" key="7">
    <source>
        <dbReference type="Proteomes" id="UP000887116"/>
    </source>
</evidence>
<dbReference type="InterPro" id="IPR008991">
    <property type="entry name" value="Translation_prot_SH3-like_sf"/>
</dbReference>
<dbReference type="GO" id="GO:0006412">
    <property type="term" value="P:translation"/>
    <property type="evidence" value="ECO:0007669"/>
    <property type="project" value="InterPro"/>
</dbReference>
<dbReference type="Gene3D" id="6.10.250.3260">
    <property type="match status" value="1"/>
</dbReference>
<dbReference type="InterPro" id="IPR036948">
    <property type="entry name" value="Ribosomal_eL21_sf"/>
</dbReference>
<proteinExistence type="inferred from homology"/>
<evidence type="ECO:0000256" key="5">
    <source>
        <dbReference type="ARBA" id="ARBA00035327"/>
    </source>
</evidence>
<dbReference type="Gene3D" id="2.30.30.70">
    <property type="entry name" value="Ribosomal protein L21"/>
    <property type="match status" value="1"/>
</dbReference>
<evidence type="ECO:0000256" key="2">
    <source>
        <dbReference type="ARBA" id="ARBA00022980"/>
    </source>
</evidence>
<dbReference type="GO" id="GO:0003735">
    <property type="term" value="F:structural constituent of ribosome"/>
    <property type="evidence" value="ECO:0007669"/>
    <property type="project" value="InterPro"/>
</dbReference>